<keyword evidence="5" id="KW-0812">Transmembrane</keyword>
<feature type="transmembrane region" description="Helical" evidence="5">
    <location>
        <begin position="675"/>
        <end position="707"/>
    </location>
</feature>
<feature type="compositionally biased region" description="Basic and acidic residues" evidence="4">
    <location>
        <begin position="112"/>
        <end position="123"/>
    </location>
</feature>
<evidence type="ECO:0000313" key="7">
    <source>
        <dbReference type="EMBL" id="SBS10821.1"/>
    </source>
</evidence>
<dbReference type="EMBL" id="HAEH01020459">
    <property type="protein sequence ID" value="SBS10821.1"/>
    <property type="molecule type" value="Transcribed_RNA"/>
</dbReference>
<reference evidence="7" key="2">
    <citation type="submission" date="2016-06" db="EMBL/GenBank/DDBJ databases">
        <title>The genome of a short-lived fish provides insights into sex chromosome evolution and the genetic control of aging.</title>
        <authorList>
            <person name="Reichwald K."/>
            <person name="Felder M."/>
            <person name="Petzold A."/>
            <person name="Koch P."/>
            <person name="Groth M."/>
            <person name="Platzer M."/>
        </authorList>
    </citation>
    <scope>NUCLEOTIDE SEQUENCE</scope>
    <source>
        <tissue evidence="7">Brain</tissue>
    </source>
</reference>
<evidence type="ECO:0000256" key="3">
    <source>
        <dbReference type="ARBA" id="ARBA00023134"/>
    </source>
</evidence>
<feature type="domain" description="AIG1-type G" evidence="6">
    <location>
        <begin position="216"/>
        <end position="423"/>
    </location>
</feature>
<evidence type="ECO:0000256" key="4">
    <source>
        <dbReference type="SAM" id="MobiDB-lite"/>
    </source>
</evidence>
<dbReference type="SUPFAM" id="SSF52540">
    <property type="entry name" value="P-loop containing nucleoside triphosphate hydrolases"/>
    <property type="match status" value="1"/>
</dbReference>
<gene>
    <name evidence="7" type="primary">Nfu_g_1_013780</name>
</gene>
<dbReference type="CDD" id="cd01852">
    <property type="entry name" value="AIG1"/>
    <property type="match status" value="1"/>
</dbReference>
<protein>
    <recommendedName>
        <fullName evidence="6">AIG1-type G domain-containing protein</fullName>
    </recommendedName>
</protein>
<dbReference type="PROSITE" id="PS51720">
    <property type="entry name" value="G_AIG1"/>
    <property type="match status" value="1"/>
</dbReference>
<evidence type="ECO:0000256" key="2">
    <source>
        <dbReference type="ARBA" id="ARBA00022741"/>
    </source>
</evidence>
<evidence type="ECO:0000256" key="5">
    <source>
        <dbReference type="SAM" id="Phobius"/>
    </source>
</evidence>
<keyword evidence="5" id="KW-1133">Transmembrane helix</keyword>
<comment type="similarity">
    <text evidence="1">Belongs to the TRAFAC class TrmE-Era-EngA-EngB-Septin-like GTPase superfamily. AIG1/Toc34/Toc159-like paraseptin GTPase family. IAN subfamily.</text>
</comment>
<dbReference type="InterPro" id="IPR027417">
    <property type="entry name" value="P-loop_NTPase"/>
</dbReference>
<keyword evidence="3" id="KW-0342">GTP-binding</keyword>
<dbReference type="FunFam" id="3.40.50.300:FF:002274">
    <property type="entry name" value="Si:dkeyp-69e1.8"/>
    <property type="match status" value="1"/>
</dbReference>
<dbReference type="AlphaFoldDB" id="A0A1A8RXT4"/>
<dbReference type="InterPro" id="IPR006703">
    <property type="entry name" value="G_AIG1"/>
</dbReference>
<keyword evidence="5" id="KW-0472">Membrane</keyword>
<reference evidence="7" key="1">
    <citation type="submission" date="2016-05" db="EMBL/GenBank/DDBJ databases">
        <authorList>
            <person name="Lavstsen T."/>
            <person name="Jespersen J.S."/>
        </authorList>
    </citation>
    <scope>NUCLEOTIDE SEQUENCE</scope>
    <source>
        <tissue evidence="7">Brain</tissue>
    </source>
</reference>
<feature type="region of interest" description="Disordered" evidence="4">
    <location>
        <begin position="167"/>
        <end position="188"/>
    </location>
</feature>
<sequence>MEGRVPAELEEMFGKEVLDHTLVLLTCGDYLMGRTGEEYLQTEHPGLRQMIECCGGRYHIFNNRQQENREQVHALLQKVDKMVQKNGPYSLRSPQEKDLDKRVKERKRELMESYQAQKEEKRKTVSSQSTSNTDHLYKEDKSMGLLERRERWWKEPDEIEGRLEEIKSNGLHAPSVPEQKTQSEPQDEWQFTRTPSFRLNADGALLAQMSEEKSTPKMLRLVLLGRAGSGKSAAGNQILGQEVFESHSDSFTAITQKCEKKKAVVEGKKVAVVDTPDWFNSEQTPDEVQAQVFSCVALSSPGPHAFLLCVPVDQSAKTELQAVSALEKVFGPESVQRHTLVLFTYADRLKASGKAENVEEYIASERSDLLKLVEKCGDKFHILEKGEGWREKKTVAELLEKVDQMVKAAGGQCYSCPAFQEAEDKVRQRQLQLVRERRSNRPETIQAGYGGQFHSERQLLPLVEEDMREDEIDGVRDEAEMSVSKMSIESLPPVRSSSLSPSLLRSVMEKMELTAKTLPQLLADGSVWVGEGAKTMKNSPIWGTVGTGAQNVQKLVVDSSVWGKVGATMDQVSKAVGDRVPQVVVDGSSWVGSGATAVASSPVWEIVSSGAKTGAKLVADGSVMVRSGIGAGAKRMAQSPVWGKMGSGAKTGAKMVTDSSVWEKICTSAEQAPKVVIGAAILGLLLGVVLAGVIGGVVGTAAGSAVAEVGRRKFSKRNIPEEATNVETAVESRMDALVKGAKSFKSD</sequence>
<proteinExistence type="inferred from homology"/>
<feature type="compositionally biased region" description="Polar residues" evidence="4">
    <location>
        <begin position="178"/>
        <end position="188"/>
    </location>
</feature>
<accession>A0A1A8RXT4</accession>
<dbReference type="Gene3D" id="3.40.50.300">
    <property type="entry name" value="P-loop containing nucleotide triphosphate hydrolases"/>
    <property type="match status" value="2"/>
</dbReference>
<name>A0A1A8RXT4_9TELE</name>
<organism evidence="7">
    <name type="scientific">Nothobranchius rachovii</name>
    <name type="common">bluefin notho</name>
    <dbReference type="NCBI Taxonomy" id="451742"/>
    <lineage>
        <taxon>Eukaryota</taxon>
        <taxon>Metazoa</taxon>
        <taxon>Chordata</taxon>
        <taxon>Craniata</taxon>
        <taxon>Vertebrata</taxon>
        <taxon>Euteleostomi</taxon>
        <taxon>Actinopterygii</taxon>
        <taxon>Neopterygii</taxon>
        <taxon>Teleostei</taxon>
        <taxon>Neoteleostei</taxon>
        <taxon>Acanthomorphata</taxon>
        <taxon>Ovalentaria</taxon>
        <taxon>Atherinomorphae</taxon>
        <taxon>Cyprinodontiformes</taxon>
        <taxon>Nothobranchiidae</taxon>
        <taxon>Nothobranchius</taxon>
    </lineage>
</organism>
<dbReference type="PANTHER" id="PTHR10903:SF167">
    <property type="entry name" value="GTPASE IMAP FAMILY MEMBER 6-RELATED"/>
    <property type="match status" value="1"/>
</dbReference>
<keyword evidence="2" id="KW-0547">Nucleotide-binding</keyword>
<evidence type="ECO:0000259" key="6">
    <source>
        <dbReference type="PROSITE" id="PS51720"/>
    </source>
</evidence>
<feature type="region of interest" description="Disordered" evidence="4">
    <location>
        <begin position="112"/>
        <end position="141"/>
    </location>
</feature>
<dbReference type="InterPro" id="IPR045058">
    <property type="entry name" value="GIMA/IAN/Toc"/>
</dbReference>
<feature type="compositionally biased region" description="Polar residues" evidence="4">
    <location>
        <begin position="125"/>
        <end position="134"/>
    </location>
</feature>
<dbReference type="GO" id="GO:0005525">
    <property type="term" value="F:GTP binding"/>
    <property type="evidence" value="ECO:0007669"/>
    <property type="project" value="UniProtKB-KW"/>
</dbReference>
<dbReference type="PANTHER" id="PTHR10903">
    <property type="entry name" value="GTPASE, IMAP FAMILY MEMBER-RELATED"/>
    <property type="match status" value="1"/>
</dbReference>
<evidence type="ECO:0000256" key="1">
    <source>
        <dbReference type="ARBA" id="ARBA00008535"/>
    </source>
</evidence>
<dbReference type="Pfam" id="PF04548">
    <property type="entry name" value="AIG1"/>
    <property type="match status" value="2"/>
</dbReference>